<evidence type="ECO:0000313" key="2">
    <source>
        <dbReference type="EMBL" id="KAG2386184.1"/>
    </source>
</evidence>
<dbReference type="GeneID" id="68095085"/>
<dbReference type="EMBL" id="PYSW02000016">
    <property type="protein sequence ID" value="KAG2386184.1"/>
    <property type="molecule type" value="Genomic_DNA"/>
</dbReference>
<sequence>MPQLHSANFPVTDDGRTYHLDLGKGMIANRIITVGDLARAEKYAKFLDTDCEITRHQSARGFYAVTGKYKGTPVSIIGIGMGFPMMDFMMREALFCFPTGSTVAILRLGTCGTPDESVETGDFVIAEDSISVYRNPDYFTLKLEGQSTEGVQPYIFTLPVKSNSQFQDELEKAFQQLELPFHRGRNASGDSFYSSQGRRDDNFDDDNDFIEGKLQSLNVKAIEMESFHLLDLARCSKTITVKACAATLVLAQRVKNVFIDVNLKHSREELMGKVGLEAIVNLQL</sequence>
<dbReference type="PANTHER" id="PTHR43691:SF14">
    <property type="entry name" value="URIDINE PHOSPHORYLASE"/>
    <property type="match status" value="1"/>
</dbReference>
<feature type="domain" description="Nucleoside phosphorylase" evidence="1">
    <location>
        <begin position="30"/>
        <end position="246"/>
    </location>
</feature>
<organism evidence="2 3">
    <name type="scientific">Naegleria lovaniensis</name>
    <name type="common">Amoeba</name>
    <dbReference type="NCBI Taxonomy" id="51637"/>
    <lineage>
        <taxon>Eukaryota</taxon>
        <taxon>Discoba</taxon>
        <taxon>Heterolobosea</taxon>
        <taxon>Tetramitia</taxon>
        <taxon>Eutetramitia</taxon>
        <taxon>Vahlkampfiidae</taxon>
        <taxon>Naegleria</taxon>
    </lineage>
</organism>
<dbReference type="SUPFAM" id="SSF53167">
    <property type="entry name" value="Purine and uridine phosphorylases"/>
    <property type="match status" value="1"/>
</dbReference>
<dbReference type="PANTHER" id="PTHR43691">
    <property type="entry name" value="URIDINE PHOSPHORYLASE"/>
    <property type="match status" value="1"/>
</dbReference>
<evidence type="ECO:0000259" key="1">
    <source>
        <dbReference type="Pfam" id="PF01048"/>
    </source>
</evidence>
<dbReference type="GO" id="GO:0004850">
    <property type="term" value="F:uridine phosphorylase activity"/>
    <property type="evidence" value="ECO:0007669"/>
    <property type="project" value="TreeGrafter"/>
</dbReference>
<protein>
    <recommendedName>
        <fullName evidence="1">Nucleoside phosphorylase domain-containing protein</fullName>
    </recommendedName>
</protein>
<dbReference type="GO" id="GO:0005829">
    <property type="term" value="C:cytosol"/>
    <property type="evidence" value="ECO:0007669"/>
    <property type="project" value="TreeGrafter"/>
</dbReference>
<comment type="caution">
    <text evidence="2">The sequence shown here is derived from an EMBL/GenBank/DDBJ whole genome shotgun (WGS) entry which is preliminary data.</text>
</comment>
<keyword evidence="3" id="KW-1185">Reference proteome</keyword>
<evidence type="ECO:0000313" key="3">
    <source>
        <dbReference type="Proteomes" id="UP000816034"/>
    </source>
</evidence>
<dbReference type="CDD" id="cd17769">
    <property type="entry name" value="NP_TgUP-like"/>
    <property type="match status" value="1"/>
</dbReference>
<dbReference type="Proteomes" id="UP000816034">
    <property type="component" value="Unassembled WGS sequence"/>
</dbReference>
<dbReference type="Gene3D" id="3.40.50.1580">
    <property type="entry name" value="Nucleoside phosphorylase domain"/>
    <property type="match status" value="1"/>
</dbReference>
<dbReference type="RefSeq" id="XP_044550176.1">
    <property type="nucleotide sequence ID" value="XM_044692069.1"/>
</dbReference>
<proteinExistence type="predicted"/>
<gene>
    <name evidence="2" type="ORF">C9374_002630</name>
</gene>
<dbReference type="InterPro" id="IPR035994">
    <property type="entry name" value="Nucleoside_phosphorylase_sf"/>
</dbReference>
<dbReference type="GO" id="GO:0006218">
    <property type="term" value="P:uridine catabolic process"/>
    <property type="evidence" value="ECO:0007669"/>
    <property type="project" value="TreeGrafter"/>
</dbReference>
<dbReference type="Pfam" id="PF01048">
    <property type="entry name" value="PNP_UDP_1"/>
    <property type="match status" value="1"/>
</dbReference>
<name>A0AA88KLU7_NAELO</name>
<reference evidence="2 3" key="1">
    <citation type="journal article" date="2018" name="BMC Genomics">
        <title>The genome of Naegleria lovaniensis, the basis for a comparative approach to unravel pathogenicity factors of the human pathogenic amoeba N. fowleri.</title>
        <authorList>
            <person name="Liechti N."/>
            <person name="Schurch N."/>
            <person name="Bruggmann R."/>
            <person name="Wittwer M."/>
        </authorList>
    </citation>
    <scope>NUCLEOTIDE SEQUENCE [LARGE SCALE GENOMIC DNA]</scope>
    <source>
        <strain evidence="2 3">ATCC 30569</strain>
    </source>
</reference>
<dbReference type="AlphaFoldDB" id="A0AA88KLU7"/>
<dbReference type="InterPro" id="IPR000845">
    <property type="entry name" value="Nucleoside_phosphorylase_d"/>
</dbReference>
<accession>A0AA88KLU7</accession>